<dbReference type="AlphaFoldDB" id="A0A9P7V341"/>
<reference evidence="2" key="1">
    <citation type="journal article" date="2021" name="Genome Biol. Evol.">
        <title>The assembled and annotated genome of the fairy-ring fungus Marasmius oreades.</title>
        <authorList>
            <person name="Hiltunen M."/>
            <person name="Ament-Velasquez S.L."/>
            <person name="Johannesson H."/>
        </authorList>
    </citation>
    <scope>NUCLEOTIDE SEQUENCE</scope>
    <source>
        <strain evidence="2">03SP1</strain>
    </source>
</reference>
<feature type="compositionally biased region" description="Acidic residues" evidence="1">
    <location>
        <begin position="302"/>
        <end position="314"/>
    </location>
</feature>
<feature type="region of interest" description="Disordered" evidence="1">
    <location>
        <begin position="297"/>
        <end position="317"/>
    </location>
</feature>
<dbReference type="OrthoDB" id="2687876at2759"/>
<gene>
    <name evidence="2" type="ORF">E1B28_001259</name>
</gene>
<dbReference type="Proteomes" id="UP001049176">
    <property type="component" value="Chromosome 1"/>
</dbReference>
<dbReference type="RefSeq" id="XP_043015876.1">
    <property type="nucleotide sequence ID" value="XM_043147171.1"/>
</dbReference>
<evidence type="ECO:0000313" key="3">
    <source>
        <dbReference type="Proteomes" id="UP001049176"/>
    </source>
</evidence>
<organism evidence="2 3">
    <name type="scientific">Marasmius oreades</name>
    <name type="common">fairy-ring Marasmius</name>
    <dbReference type="NCBI Taxonomy" id="181124"/>
    <lineage>
        <taxon>Eukaryota</taxon>
        <taxon>Fungi</taxon>
        <taxon>Dikarya</taxon>
        <taxon>Basidiomycota</taxon>
        <taxon>Agaricomycotina</taxon>
        <taxon>Agaricomycetes</taxon>
        <taxon>Agaricomycetidae</taxon>
        <taxon>Agaricales</taxon>
        <taxon>Marasmiineae</taxon>
        <taxon>Marasmiaceae</taxon>
        <taxon>Marasmius</taxon>
    </lineage>
</organism>
<proteinExistence type="predicted"/>
<name>A0A9P7V341_9AGAR</name>
<dbReference type="EMBL" id="CM032181">
    <property type="protein sequence ID" value="KAG7099406.1"/>
    <property type="molecule type" value="Genomic_DNA"/>
</dbReference>
<sequence length="674" mass="77109">MNSRTVDITQFETRNLRRDTNFFQQLVASPETLISLAPALTNDSPENLCRHGSSLLEQNHNSKDFCATTMEGNTLCPSTSMTAQSLYPPSKRWDWINDHQIIDIEQVFLSDGAICDVYLTTANIGDRQIKYICKTWRILQNWDGALYSELALYKKHMKNLQGNTVPSIITVLTGPTTLSVAMEPPHNSFWIEASIDMPLILKDRCVEAFQKLHECGVLHGDVELRHMLIGGDGKVTIIDFQESRALEAIEAVHLKPATPAELRREMRKVKVKLDYPGCRDLEYGRLQRYHRRLQSYNGERQEEVEEGDDREDDLQNPPITDIREWEDWVKTPSLPRRFVIPGQTPARVFEAVQHFLGIVDPLEPRRHDMQAHELTLKRNSSSKRSIENEESSELASPPKRVRYHEPGLLSSGADDHPSCINGVENSRSRKRTVLDEFGDAGPRRKRIRLDGYSDLLRHRSAFNSNAPDIPRSSFPPPQVYIPDHATTQLSTHFNVLERQPKRSSPTSDVISMHNLALCAVEKLPHPTLVQLFPNHPRWQEPDVRLYLNERLLKRQELTGKARAFPNKIFFSPGAAQSRGNLRRALTDIRKRIGYPATIPVVESLSDADADTESDTSTFCGARVRFSCGDLIRESGTLNDHDKTIHISRPQSRTDILRWHRHPVFGWLREFLNLW</sequence>
<dbReference type="InterPro" id="IPR011009">
    <property type="entry name" value="Kinase-like_dom_sf"/>
</dbReference>
<feature type="region of interest" description="Disordered" evidence="1">
    <location>
        <begin position="372"/>
        <end position="423"/>
    </location>
</feature>
<accession>A0A9P7V341</accession>
<evidence type="ECO:0008006" key="4">
    <source>
        <dbReference type="Google" id="ProtNLM"/>
    </source>
</evidence>
<dbReference type="SUPFAM" id="SSF56112">
    <property type="entry name" value="Protein kinase-like (PK-like)"/>
    <property type="match status" value="1"/>
</dbReference>
<dbReference type="GeneID" id="66070335"/>
<evidence type="ECO:0000256" key="1">
    <source>
        <dbReference type="SAM" id="MobiDB-lite"/>
    </source>
</evidence>
<evidence type="ECO:0000313" key="2">
    <source>
        <dbReference type="EMBL" id="KAG7099406.1"/>
    </source>
</evidence>
<keyword evidence="3" id="KW-1185">Reference proteome</keyword>
<dbReference type="Gene3D" id="1.10.510.10">
    <property type="entry name" value="Transferase(Phosphotransferase) domain 1"/>
    <property type="match status" value="1"/>
</dbReference>
<comment type="caution">
    <text evidence="2">The sequence shown here is derived from an EMBL/GenBank/DDBJ whole genome shotgun (WGS) entry which is preliminary data.</text>
</comment>
<protein>
    <recommendedName>
        <fullName evidence="4">Protein kinase domain-containing protein</fullName>
    </recommendedName>
</protein>
<dbReference type="KEGG" id="more:E1B28_001259"/>